<dbReference type="EMBL" id="WNDP01000054">
    <property type="protein sequence ID" value="KAF1024735.1"/>
    <property type="molecule type" value="Genomic_DNA"/>
</dbReference>
<dbReference type="Pfam" id="PF05708">
    <property type="entry name" value="Peptidase_C92"/>
    <property type="match status" value="1"/>
</dbReference>
<gene>
    <name evidence="2" type="ORF">GAK29_02388</name>
</gene>
<dbReference type="NCBIfam" id="NF007458">
    <property type="entry name" value="PRK10030.1"/>
    <property type="match status" value="1"/>
</dbReference>
<evidence type="ECO:0000313" key="2">
    <source>
        <dbReference type="EMBL" id="KAF1024735.1"/>
    </source>
</evidence>
<keyword evidence="1" id="KW-0812">Transmembrane</keyword>
<dbReference type="InterPro" id="IPR024453">
    <property type="entry name" value="Peptidase_C92"/>
</dbReference>
<accession>A0A833TXE0</accession>
<keyword evidence="1" id="KW-0472">Membrane</keyword>
<keyword evidence="1" id="KW-1133">Transmembrane helix</keyword>
<proteinExistence type="predicted"/>
<dbReference type="SUPFAM" id="SSF54001">
    <property type="entry name" value="Cysteine proteinases"/>
    <property type="match status" value="1"/>
</dbReference>
<sequence length="254" mass="29509">MPQTVADDVSEYHVLSRFLYRIQVIFLSLLLITFAKLLISVTFTTSCFKNNIEEMLLNSFNVIGLLILFYLYPIYVYARVYQTGDIIFQTSKSAQSQVIQQATHSPYSHMGMIVLRNGQTWVLEAIQPVQYTPLQQWINRGVNQSYSVKRYQTQLSVAQQQKLVQHAETYLNKPYDVYFEWSDDAIYCSELVWKTYKKALAIELAPLDKLSSFDLRHPSVKALMKQRYGQHIPLNEMVIAPSTLFNSKQLIDVR</sequence>
<name>A0A833TXE0_ACIBZ</name>
<reference evidence="3" key="1">
    <citation type="journal article" date="2020" name="MBio">
        <title>Horizontal gene transfer to a defensive symbiont with a reduced genome amongst a multipartite beetle microbiome.</title>
        <authorList>
            <person name="Waterworth S.C."/>
            <person name="Florez L.V."/>
            <person name="Rees E.R."/>
            <person name="Hertweck C."/>
            <person name="Kaltenpoth M."/>
            <person name="Kwan J.C."/>
        </authorList>
    </citation>
    <scope>NUCLEOTIDE SEQUENCE [LARGE SCALE GENOMIC DNA]</scope>
</reference>
<organism evidence="2 3">
    <name type="scientific">Acinetobacter bereziniae</name>
    <name type="common">Acinetobacter genomosp. 10</name>
    <dbReference type="NCBI Taxonomy" id="106648"/>
    <lineage>
        <taxon>Bacteria</taxon>
        <taxon>Pseudomonadati</taxon>
        <taxon>Pseudomonadota</taxon>
        <taxon>Gammaproteobacteria</taxon>
        <taxon>Moraxellales</taxon>
        <taxon>Moraxellaceae</taxon>
        <taxon>Acinetobacter</taxon>
    </lineage>
</organism>
<dbReference type="AlphaFoldDB" id="A0A833TXE0"/>
<evidence type="ECO:0000313" key="3">
    <source>
        <dbReference type="Proteomes" id="UP000490535"/>
    </source>
</evidence>
<evidence type="ECO:0008006" key="4">
    <source>
        <dbReference type="Google" id="ProtNLM"/>
    </source>
</evidence>
<protein>
    <recommendedName>
        <fullName evidence="4">YiiX family permuted papain-like enzyme</fullName>
    </recommendedName>
</protein>
<evidence type="ECO:0000256" key="1">
    <source>
        <dbReference type="SAM" id="Phobius"/>
    </source>
</evidence>
<dbReference type="Gene3D" id="3.90.1720.10">
    <property type="entry name" value="endopeptidase domain like (from Nostoc punctiforme)"/>
    <property type="match status" value="1"/>
</dbReference>
<feature type="transmembrane region" description="Helical" evidence="1">
    <location>
        <begin position="55"/>
        <end position="78"/>
    </location>
</feature>
<dbReference type="Proteomes" id="UP000490535">
    <property type="component" value="Unassembled WGS sequence"/>
</dbReference>
<feature type="transmembrane region" description="Helical" evidence="1">
    <location>
        <begin position="20"/>
        <end position="43"/>
    </location>
</feature>
<comment type="caution">
    <text evidence="2">The sequence shown here is derived from an EMBL/GenBank/DDBJ whole genome shotgun (WGS) entry which is preliminary data.</text>
</comment>
<dbReference type="InterPro" id="IPR038765">
    <property type="entry name" value="Papain-like_cys_pep_sf"/>
</dbReference>